<feature type="compositionally biased region" description="Pro residues" evidence="7">
    <location>
        <begin position="472"/>
        <end position="482"/>
    </location>
</feature>
<keyword evidence="3" id="KW-0816">Tricarboxylic acid cycle</keyword>
<evidence type="ECO:0000256" key="3">
    <source>
        <dbReference type="ARBA" id="ARBA00022532"/>
    </source>
</evidence>
<dbReference type="GO" id="GO:0016615">
    <property type="term" value="F:malate dehydrogenase activity"/>
    <property type="evidence" value="ECO:0007669"/>
    <property type="project" value="InterPro"/>
</dbReference>
<dbReference type="PANTHER" id="PTHR23382">
    <property type="entry name" value="MALATE DEHYDROGENASE"/>
    <property type="match status" value="1"/>
</dbReference>
<dbReference type="EnsemblMetazoa" id="XM_038202317.1">
    <property type="protein sequence ID" value="XP_038058245.1"/>
    <property type="gene ID" value="LOC119729655"/>
</dbReference>
<dbReference type="InterPro" id="IPR001236">
    <property type="entry name" value="Lactate/malate_DH_N"/>
</dbReference>
<dbReference type="CTD" id="130752"/>
<dbReference type="GeneID" id="119729655"/>
<dbReference type="InterPro" id="IPR036291">
    <property type="entry name" value="NAD(P)-bd_dom_sf"/>
</dbReference>
<dbReference type="RefSeq" id="XP_038058245.1">
    <property type="nucleotide sequence ID" value="XM_038202317.1"/>
</dbReference>
<dbReference type="AlphaFoldDB" id="A0A914A3J7"/>
<dbReference type="InterPro" id="IPR010945">
    <property type="entry name" value="Malate_DH_type2"/>
</dbReference>
<protein>
    <recommendedName>
        <fullName evidence="2">Malate dehydrogenase, cytoplasmic</fullName>
    </recommendedName>
    <alternativeName>
        <fullName evidence="6">Putative malate dehydrogenase 1B</fullName>
    </alternativeName>
</protein>
<evidence type="ECO:0000259" key="9">
    <source>
        <dbReference type="Pfam" id="PF02866"/>
    </source>
</evidence>
<dbReference type="Gene3D" id="3.40.50.720">
    <property type="entry name" value="NAD(P)-binding Rossmann-like Domain"/>
    <property type="match status" value="1"/>
</dbReference>
<dbReference type="FunFam" id="3.40.50.720:FF:000144">
    <property type="entry name" value="Malate dehydrogenase [NADP]"/>
    <property type="match status" value="1"/>
</dbReference>
<feature type="region of interest" description="Disordered" evidence="7">
    <location>
        <begin position="471"/>
        <end position="554"/>
    </location>
</feature>
<dbReference type="Gene3D" id="3.90.110.10">
    <property type="entry name" value="Lactate dehydrogenase/glycoside hydrolase, family 4, C-terminal"/>
    <property type="match status" value="1"/>
</dbReference>
<organism evidence="10 11">
    <name type="scientific">Patiria miniata</name>
    <name type="common">Bat star</name>
    <name type="synonym">Asterina miniata</name>
    <dbReference type="NCBI Taxonomy" id="46514"/>
    <lineage>
        <taxon>Eukaryota</taxon>
        <taxon>Metazoa</taxon>
        <taxon>Echinodermata</taxon>
        <taxon>Eleutherozoa</taxon>
        <taxon>Asterozoa</taxon>
        <taxon>Asteroidea</taxon>
        <taxon>Valvatacea</taxon>
        <taxon>Valvatida</taxon>
        <taxon>Asterinidae</taxon>
        <taxon>Patiria</taxon>
    </lineage>
</organism>
<feature type="compositionally biased region" description="Basic and acidic residues" evidence="7">
    <location>
        <begin position="530"/>
        <end position="554"/>
    </location>
</feature>
<proteinExistence type="inferred from homology"/>
<dbReference type="Pfam" id="PF02866">
    <property type="entry name" value="Ldh_1_C"/>
    <property type="match status" value="1"/>
</dbReference>
<keyword evidence="11" id="KW-1185">Reference proteome</keyword>
<evidence type="ECO:0000256" key="5">
    <source>
        <dbReference type="ARBA" id="ARBA00023027"/>
    </source>
</evidence>
<dbReference type="Pfam" id="PF00056">
    <property type="entry name" value="Ldh_1_N"/>
    <property type="match status" value="1"/>
</dbReference>
<sequence>MCLATRYNNMTKLVIAGCADCPYYARSELLADDLKINLPDFHIHKIVKNPAEWEIWLPQLCQKNGWAHKKSPIVWRELIDRGGKGVLIGGSNEFQEYASGYYGITSKQMSSDMTKISAENMETKLLVTAEEEYEKSLSNPLHVCITNAASPVAYHLVHEIARGDVLGKDNEISIKLLADVDSIKSVEGMKLEMEDLACPLLRNIVVTADVKHAFKDASIVIFLDEIARPDNMEKEDWLKLNAEVFTSYAKVLNEFALSEVKAIVAGSGPLNFNAFILGHFSPAVLRQNVVALSRLEENHAKSALARRIQVNMAGIVNLFIWGNAGGTTYTDLKNAKVHGCEGAIWGPPFYSRPIGEMVHDDKWLQTEYVAGLKTYKETLEGALQHPATFSVAHSIVSLLTDWWNGSEGDTLYSVGVLSEGWYDLPEDIVFSLPVKFQKGTWEVAQDIHISEDIHKIFRSIADELIKEKEVIFPPPHLTPPPGNDDDGDKKVFGQDEAVEAAKDGGKEEGDKASEADAQPAEGTNGPLSKIVEESEIDSKEGDKTTDTEKSAEDA</sequence>
<comment type="similarity">
    <text evidence="1">Belongs to the LDH/MDH superfamily. MDH type 2 family.</text>
</comment>
<accession>A0A914A3J7</accession>
<keyword evidence="5" id="KW-0520">NAD</keyword>
<dbReference type="FunFam" id="3.90.110.10:FF:000006">
    <property type="entry name" value="putative malate dehydrogenase 1B"/>
    <property type="match status" value="1"/>
</dbReference>
<dbReference type="OrthoDB" id="1510206at2759"/>
<dbReference type="Proteomes" id="UP000887568">
    <property type="component" value="Unplaced"/>
</dbReference>
<evidence type="ECO:0000256" key="1">
    <source>
        <dbReference type="ARBA" id="ARBA00009613"/>
    </source>
</evidence>
<evidence type="ECO:0000313" key="11">
    <source>
        <dbReference type="Proteomes" id="UP000887568"/>
    </source>
</evidence>
<dbReference type="GO" id="GO:0016616">
    <property type="term" value="F:oxidoreductase activity, acting on the CH-OH group of donors, NAD or NADP as acceptor"/>
    <property type="evidence" value="ECO:0007669"/>
    <property type="project" value="InterPro"/>
</dbReference>
<evidence type="ECO:0000256" key="4">
    <source>
        <dbReference type="ARBA" id="ARBA00023002"/>
    </source>
</evidence>
<dbReference type="InterPro" id="IPR015955">
    <property type="entry name" value="Lactate_DH/Glyco_Ohase_4_C"/>
</dbReference>
<evidence type="ECO:0000256" key="7">
    <source>
        <dbReference type="SAM" id="MobiDB-lite"/>
    </source>
</evidence>
<evidence type="ECO:0000313" key="10">
    <source>
        <dbReference type="EnsemblMetazoa" id="XP_038058245.1"/>
    </source>
</evidence>
<dbReference type="GO" id="GO:0006108">
    <property type="term" value="P:malate metabolic process"/>
    <property type="evidence" value="ECO:0007669"/>
    <property type="project" value="InterPro"/>
</dbReference>
<dbReference type="SUPFAM" id="SSF51735">
    <property type="entry name" value="NAD(P)-binding Rossmann-fold domains"/>
    <property type="match status" value="1"/>
</dbReference>
<dbReference type="SUPFAM" id="SSF56327">
    <property type="entry name" value="LDH C-terminal domain-like"/>
    <property type="match status" value="1"/>
</dbReference>
<evidence type="ECO:0000256" key="6">
    <source>
        <dbReference type="ARBA" id="ARBA00039310"/>
    </source>
</evidence>
<feature type="domain" description="Lactate/malate dehydrogenase C-terminal" evidence="9">
    <location>
        <begin position="294"/>
        <end position="470"/>
    </location>
</feature>
<evidence type="ECO:0000259" key="8">
    <source>
        <dbReference type="Pfam" id="PF00056"/>
    </source>
</evidence>
<name>A0A914A3J7_PATMI</name>
<dbReference type="InterPro" id="IPR022383">
    <property type="entry name" value="Lactate/malate_DH_C"/>
</dbReference>
<dbReference type="GO" id="GO:0006099">
    <property type="term" value="P:tricarboxylic acid cycle"/>
    <property type="evidence" value="ECO:0007669"/>
    <property type="project" value="UniProtKB-KW"/>
</dbReference>
<feature type="domain" description="Lactate/malate dehydrogenase N-terminal" evidence="8">
    <location>
        <begin position="143"/>
        <end position="283"/>
    </location>
</feature>
<feature type="compositionally biased region" description="Basic and acidic residues" evidence="7">
    <location>
        <begin position="487"/>
        <end position="514"/>
    </location>
</feature>
<dbReference type="OMA" id="QHPDVWE"/>
<reference evidence="10" key="1">
    <citation type="submission" date="2022-11" db="UniProtKB">
        <authorList>
            <consortium name="EnsemblMetazoa"/>
        </authorList>
    </citation>
    <scope>IDENTIFICATION</scope>
</reference>
<evidence type="ECO:0000256" key="2">
    <source>
        <dbReference type="ARBA" id="ARBA00019899"/>
    </source>
</evidence>
<keyword evidence="4" id="KW-0560">Oxidoreductase</keyword>